<dbReference type="STRING" id="224013.ACX27_25935"/>
<organism evidence="1 2">
    <name type="scientific">Nostoc piscinale CENA21</name>
    <dbReference type="NCBI Taxonomy" id="224013"/>
    <lineage>
        <taxon>Bacteria</taxon>
        <taxon>Bacillati</taxon>
        <taxon>Cyanobacteriota</taxon>
        <taxon>Cyanophyceae</taxon>
        <taxon>Nostocales</taxon>
        <taxon>Nostocaceae</taxon>
        <taxon>Nostoc</taxon>
    </lineage>
</organism>
<protein>
    <submittedName>
        <fullName evidence="1">Uncharacterized protein</fullName>
    </submittedName>
</protein>
<dbReference type="AlphaFoldDB" id="A0A0M5MLS1"/>
<dbReference type="PATRIC" id="fig|224013.5.peg.6214"/>
<keyword evidence="2" id="KW-1185">Reference proteome</keyword>
<name>A0A0M5MLS1_9NOSO</name>
<dbReference type="RefSeq" id="WP_062296693.1">
    <property type="nucleotide sequence ID" value="NZ_CP012036.1"/>
</dbReference>
<evidence type="ECO:0000313" key="1">
    <source>
        <dbReference type="EMBL" id="ALF55492.1"/>
    </source>
</evidence>
<gene>
    <name evidence="1" type="ORF">ACX27_25935</name>
</gene>
<dbReference type="KEGG" id="npz:ACX27_25935"/>
<evidence type="ECO:0000313" key="2">
    <source>
        <dbReference type="Proteomes" id="UP000062645"/>
    </source>
</evidence>
<proteinExistence type="predicted"/>
<sequence>MDLETQIQLLIDNAPRDGISPHLVTAIAPAFRAIAQQLRHSQYYILQKEGSWVLTTLSHRADPSLEKQVIYAFSTIQDVSLISSAGRDPQVVATPIAVTHILFQLIALEPVDSIVFLETPGTLDHAFEVQRSQLEKTIQRQLKQSLKPKKTSRQIPPDIA</sequence>
<reference evidence="1 2" key="2">
    <citation type="journal article" date="2016" name="Genome Announc.">
        <title>Draft Genome Sequence of the N2-Fixing Cyanobacterium Nostoc piscinale CENA21, Isolated from the Brazilian Amazon Floodplain.</title>
        <authorList>
            <person name="Leao T."/>
            <person name="Guimaraes P.I."/>
            <person name="de Melo A.G."/>
            <person name="Ramos R.T."/>
            <person name="Leao P.N."/>
            <person name="Silva A."/>
            <person name="Fiore M.F."/>
            <person name="Schneider M.P."/>
        </authorList>
    </citation>
    <scope>NUCLEOTIDE SEQUENCE [LARGE SCALE GENOMIC DNA]</scope>
    <source>
        <strain evidence="1 2">CENA21</strain>
    </source>
</reference>
<reference evidence="2" key="1">
    <citation type="submission" date="2015-07" db="EMBL/GenBank/DDBJ databases">
        <title>Genome Of Nitrogen-Fixing Cyanobacterium Nostoc piscinale CENA21 From Solimoes/Amazon River Floodplain Sediments And Comparative Genomics To Uncover Biosynthetic Natural Products Potential.</title>
        <authorList>
            <person name="Leao T.F."/>
            <person name="Leao P.N."/>
            <person name="Guimaraes P.I."/>
            <person name="de Melo A.G.C."/>
            <person name="Ramos R.T.J."/>
            <person name="Silva A."/>
            <person name="Fiore M.F."/>
            <person name="Schneider M.P.C."/>
        </authorList>
    </citation>
    <scope>NUCLEOTIDE SEQUENCE [LARGE SCALE GENOMIC DNA]</scope>
    <source>
        <strain evidence="2">CENA21</strain>
    </source>
</reference>
<accession>A0A0M5MLS1</accession>
<dbReference type="EMBL" id="CP012036">
    <property type="protein sequence ID" value="ALF55492.1"/>
    <property type="molecule type" value="Genomic_DNA"/>
</dbReference>
<dbReference type="Proteomes" id="UP000062645">
    <property type="component" value="Chromosome"/>
</dbReference>
<dbReference type="OrthoDB" id="529355at2"/>